<protein>
    <submittedName>
        <fullName evidence="2">Uncharacterized protein</fullName>
    </submittedName>
</protein>
<dbReference type="RefSeq" id="XP_041287892.1">
    <property type="nucleotide sequence ID" value="XM_041434161.1"/>
</dbReference>
<accession>A0A9P7JPD8</accession>
<dbReference type="Proteomes" id="UP000823399">
    <property type="component" value="Unassembled WGS sequence"/>
</dbReference>
<feature type="region of interest" description="Disordered" evidence="1">
    <location>
        <begin position="1"/>
        <end position="20"/>
    </location>
</feature>
<sequence>MTMGNARVIPAPKNNNENKNGFESDDVALYELNGQPLTVSRRIWCTESLTGGLDAGTKKSHVSIQQRLGDLEDWYHLNPILLLPPRFIVQTFIRAARHDLGQLPSSFAIHLLKFAFYFRTKNLKVHRRKIPVRQT</sequence>
<dbReference type="AlphaFoldDB" id="A0A9P7JPD8"/>
<dbReference type="GeneID" id="64696420"/>
<organism evidence="2 3">
    <name type="scientific">Suillus discolor</name>
    <dbReference type="NCBI Taxonomy" id="1912936"/>
    <lineage>
        <taxon>Eukaryota</taxon>
        <taxon>Fungi</taxon>
        <taxon>Dikarya</taxon>
        <taxon>Basidiomycota</taxon>
        <taxon>Agaricomycotina</taxon>
        <taxon>Agaricomycetes</taxon>
        <taxon>Agaricomycetidae</taxon>
        <taxon>Boletales</taxon>
        <taxon>Suillineae</taxon>
        <taxon>Suillaceae</taxon>
        <taxon>Suillus</taxon>
    </lineage>
</organism>
<proteinExistence type="predicted"/>
<keyword evidence="3" id="KW-1185">Reference proteome</keyword>
<evidence type="ECO:0000256" key="1">
    <source>
        <dbReference type="SAM" id="MobiDB-lite"/>
    </source>
</evidence>
<gene>
    <name evidence="2" type="ORF">F5147DRAFT_656883</name>
</gene>
<name>A0A9P7JPD8_9AGAM</name>
<comment type="caution">
    <text evidence="2">The sequence shown here is derived from an EMBL/GenBank/DDBJ whole genome shotgun (WGS) entry which is preliminary data.</text>
</comment>
<dbReference type="EMBL" id="JABBWM010000074">
    <property type="protein sequence ID" value="KAG2095467.1"/>
    <property type="molecule type" value="Genomic_DNA"/>
</dbReference>
<dbReference type="OrthoDB" id="10451865at2759"/>
<reference evidence="2" key="1">
    <citation type="journal article" date="2020" name="New Phytol.">
        <title>Comparative genomics reveals dynamic genome evolution in host specialist ectomycorrhizal fungi.</title>
        <authorList>
            <person name="Lofgren L.A."/>
            <person name="Nguyen N.H."/>
            <person name="Vilgalys R."/>
            <person name="Ruytinx J."/>
            <person name="Liao H.L."/>
            <person name="Branco S."/>
            <person name="Kuo A."/>
            <person name="LaButti K."/>
            <person name="Lipzen A."/>
            <person name="Andreopoulos W."/>
            <person name="Pangilinan J."/>
            <person name="Riley R."/>
            <person name="Hundley H."/>
            <person name="Na H."/>
            <person name="Barry K."/>
            <person name="Grigoriev I.V."/>
            <person name="Stajich J.E."/>
            <person name="Kennedy P.G."/>
        </authorList>
    </citation>
    <scope>NUCLEOTIDE SEQUENCE</scope>
    <source>
        <strain evidence="2">FC423</strain>
    </source>
</reference>
<evidence type="ECO:0000313" key="3">
    <source>
        <dbReference type="Proteomes" id="UP000823399"/>
    </source>
</evidence>
<evidence type="ECO:0000313" key="2">
    <source>
        <dbReference type="EMBL" id="KAG2095467.1"/>
    </source>
</evidence>